<protein>
    <submittedName>
        <fullName evidence="3">Miff domain-containing protein</fullName>
    </submittedName>
</protein>
<dbReference type="STRING" id="1561998.A0A1I7UU99"/>
<feature type="region of interest" description="Disordered" evidence="1">
    <location>
        <begin position="17"/>
        <end position="38"/>
    </location>
</feature>
<evidence type="ECO:0000256" key="1">
    <source>
        <dbReference type="SAM" id="MobiDB-lite"/>
    </source>
</evidence>
<evidence type="ECO:0000313" key="2">
    <source>
        <dbReference type="Proteomes" id="UP000095282"/>
    </source>
</evidence>
<dbReference type="WBParaSite" id="Csp11.Scaffold630.g19412.t1">
    <property type="protein sequence ID" value="Csp11.Scaffold630.g19412.t1"/>
    <property type="gene ID" value="Csp11.Scaffold630.g19412"/>
</dbReference>
<dbReference type="eggNOG" id="KOG0255">
    <property type="taxonomic scope" value="Eukaryota"/>
</dbReference>
<dbReference type="Proteomes" id="UP000095282">
    <property type="component" value="Unplaced"/>
</dbReference>
<reference evidence="3" key="1">
    <citation type="submission" date="2016-11" db="UniProtKB">
        <authorList>
            <consortium name="WormBaseParasite"/>
        </authorList>
    </citation>
    <scope>IDENTIFICATION</scope>
</reference>
<keyword evidence="2" id="KW-1185">Reference proteome</keyword>
<organism evidence="2 3">
    <name type="scientific">Caenorhabditis tropicalis</name>
    <dbReference type="NCBI Taxonomy" id="1561998"/>
    <lineage>
        <taxon>Eukaryota</taxon>
        <taxon>Metazoa</taxon>
        <taxon>Ecdysozoa</taxon>
        <taxon>Nematoda</taxon>
        <taxon>Chromadorea</taxon>
        <taxon>Rhabditida</taxon>
        <taxon>Rhabditina</taxon>
        <taxon>Rhabditomorpha</taxon>
        <taxon>Rhabditoidea</taxon>
        <taxon>Rhabditidae</taxon>
        <taxon>Peloderinae</taxon>
        <taxon>Caenorhabditis</taxon>
    </lineage>
</organism>
<sequence length="157" mass="17153">MSGTTEEKKFLITPINLSDLDTSPGHANHTYEGSDPEETDVEIHMPNDTQSLCVSTGRADDEGRSVTPNNMAYEFIPLIYSEPALFNIPDIACNLQKSFAASDTLLPHMRVVADEMRNASASVTAEPEPSVSHAPSVLTVTAQEDRNMYQSDISMYG</sequence>
<proteinExistence type="predicted"/>
<dbReference type="AlphaFoldDB" id="A0A1I7UU99"/>
<name>A0A1I7UU99_9PELO</name>
<accession>A0A1I7UU99</accession>
<evidence type="ECO:0000313" key="3">
    <source>
        <dbReference type="WBParaSite" id="Csp11.Scaffold630.g19412.t1"/>
    </source>
</evidence>